<reference evidence="2" key="2">
    <citation type="submission" date="2021-02" db="EMBL/GenBank/DDBJ databases">
        <authorList>
            <person name="Kimball J.A."/>
            <person name="Haas M.W."/>
            <person name="Macchietto M."/>
            <person name="Kono T."/>
            <person name="Duquette J."/>
            <person name="Shao M."/>
        </authorList>
    </citation>
    <scope>NUCLEOTIDE SEQUENCE</scope>
    <source>
        <tissue evidence="2">Fresh leaf tissue</tissue>
    </source>
</reference>
<feature type="compositionally biased region" description="Basic and acidic residues" evidence="1">
    <location>
        <begin position="24"/>
        <end position="37"/>
    </location>
</feature>
<gene>
    <name evidence="2" type="ORF">GUJ93_ZPchr0003g17669</name>
</gene>
<evidence type="ECO:0000256" key="1">
    <source>
        <dbReference type="SAM" id="MobiDB-lite"/>
    </source>
</evidence>
<sequence length="137" mass="14874">MTVAVGKTDGIFPSNLPTAATTLNKERSRSSHARGSDIDTLEAGAKADEVSVVSFDEADELGTEGDEVGSDLGDEAVEGHEGVEVGDVDVRVEVGTEEGLGIELWLVRLDGLAEEVRWLMRRHHDEIRHGLDLRLRQ</sequence>
<accession>A0A8J5S0T4</accession>
<reference evidence="2" key="1">
    <citation type="journal article" date="2021" name="bioRxiv">
        <title>Whole Genome Assembly and Annotation of Northern Wild Rice, Zizania palustris L., Supports a Whole Genome Duplication in the Zizania Genus.</title>
        <authorList>
            <person name="Haas M."/>
            <person name="Kono T."/>
            <person name="Macchietto M."/>
            <person name="Millas R."/>
            <person name="McGilp L."/>
            <person name="Shao M."/>
            <person name="Duquette J."/>
            <person name="Hirsch C.N."/>
            <person name="Kimball J."/>
        </authorList>
    </citation>
    <scope>NUCLEOTIDE SEQUENCE</scope>
    <source>
        <tissue evidence="2">Fresh leaf tissue</tissue>
    </source>
</reference>
<keyword evidence="3" id="KW-1185">Reference proteome</keyword>
<evidence type="ECO:0000313" key="2">
    <source>
        <dbReference type="EMBL" id="KAG8061228.1"/>
    </source>
</evidence>
<feature type="region of interest" description="Disordered" evidence="1">
    <location>
        <begin position="1"/>
        <end position="41"/>
    </location>
</feature>
<organism evidence="2 3">
    <name type="scientific">Zizania palustris</name>
    <name type="common">Northern wild rice</name>
    <dbReference type="NCBI Taxonomy" id="103762"/>
    <lineage>
        <taxon>Eukaryota</taxon>
        <taxon>Viridiplantae</taxon>
        <taxon>Streptophyta</taxon>
        <taxon>Embryophyta</taxon>
        <taxon>Tracheophyta</taxon>
        <taxon>Spermatophyta</taxon>
        <taxon>Magnoliopsida</taxon>
        <taxon>Liliopsida</taxon>
        <taxon>Poales</taxon>
        <taxon>Poaceae</taxon>
        <taxon>BOP clade</taxon>
        <taxon>Oryzoideae</taxon>
        <taxon>Oryzeae</taxon>
        <taxon>Zizaniinae</taxon>
        <taxon>Zizania</taxon>
    </lineage>
</organism>
<protein>
    <submittedName>
        <fullName evidence="2">Uncharacterized protein</fullName>
    </submittedName>
</protein>
<comment type="caution">
    <text evidence="2">The sequence shown here is derived from an EMBL/GenBank/DDBJ whole genome shotgun (WGS) entry which is preliminary data.</text>
</comment>
<proteinExistence type="predicted"/>
<evidence type="ECO:0000313" key="3">
    <source>
        <dbReference type="Proteomes" id="UP000729402"/>
    </source>
</evidence>
<dbReference type="AlphaFoldDB" id="A0A8J5S0T4"/>
<dbReference type="Proteomes" id="UP000729402">
    <property type="component" value="Unassembled WGS sequence"/>
</dbReference>
<dbReference type="EMBL" id="JAAALK010000286">
    <property type="protein sequence ID" value="KAG8061228.1"/>
    <property type="molecule type" value="Genomic_DNA"/>
</dbReference>
<name>A0A8J5S0T4_ZIZPA</name>